<keyword evidence="1" id="KW-0812">Transmembrane</keyword>
<keyword evidence="1" id="KW-1133">Transmembrane helix</keyword>
<evidence type="ECO:0000256" key="1">
    <source>
        <dbReference type="SAM" id="Phobius"/>
    </source>
</evidence>
<gene>
    <name evidence="2" type="ORF">HELGO_WM40903</name>
</gene>
<reference evidence="2" key="1">
    <citation type="submission" date="2020-01" db="EMBL/GenBank/DDBJ databases">
        <authorList>
            <person name="Meier V. D."/>
            <person name="Meier V D."/>
        </authorList>
    </citation>
    <scope>NUCLEOTIDE SEQUENCE</scope>
    <source>
        <strain evidence="2">HLG_WM_MAG_08</strain>
    </source>
</reference>
<dbReference type="EMBL" id="CACVAV010000219">
    <property type="protein sequence ID" value="CAA6813492.1"/>
    <property type="molecule type" value="Genomic_DNA"/>
</dbReference>
<name>A0A6S6T2J0_9GAMM</name>
<evidence type="ECO:0008006" key="3">
    <source>
        <dbReference type="Google" id="ProtNLM"/>
    </source>
</evidence>
<organism evidence="2">
    <name type="scientific">uncultured Thiotrichaceae bacterium</name>
    <dbReference type="NCBI Taxonomy" id="298394"/>
    <lineage>
        <taxon>Bacteria</taxon>
        <taxon>Pseudomonadati</taxon>
        <taxon>Pseudomonadota</taxon>
        <taxon>Gammaproteobacteria</taxon>
        <taxon>Thiotrichales</taxon>
        <taxon>Thiotrichaceae</taxon>
        <taxon>environmental samples</taxon>
    </lineage>
</organism>
<evidence type="ECO:0000313" key="2">
    <source>
        <dbReference type="EMBL" id="CAA6813492.1"/>
    </source>
</evidence>
<accession>A0A6S6T2J0</accession>
<dbReference type="Pfam" id="PF14333">
    <property type="entry name" value="DUF4389"/>
    <property type="match status" value="1"/>
</dbReference>
<keyword evidence="1" id="KW-0472">Membrane</keyword>
<sequence length="101" mass="12010">MEKMSPSKETMQQLRQPSKWLRIFYMVLFAIAYSIAEIILTIIIIIQVILNLLTGTINERLRQFSSELSLYVYDTLRFLTYNTEDKPFPLSDWKKVEKTSR</sequence>
<proteinExistence type="predicted"/>
<dbReference type="AlphaFoldDB" id="A0A6S6T2J0"/>
<protein>
    <recommendedName>
        <fullName evidence="3">Lipase</fullName>
    </recommendedName>
</protein>
<dbReference type="InterPro" id="IPR025498">
    <property type="entry name" value="DUF4389"/>
</dbReference>
<feature type="transmembrane region" description="Helical" evidence="1">
    <location>
        <begin position="20"/>
        <end position="53"/>
    </location>
</feature>